<dbReference type="EMBL" id="JAGFBR010000279">
    <property type="protein sequence ID" value="KAH0446025.1"/>
    <property type="molecule type" value="Genomic_DNA"/>
</dbReference>
<accession>A0AAV7FJ54</accession>
<comment type="similarity">
    <text evidence="1">Belongs to the short-chain dehydrogenases/reductases (SDR) family.</text>
</comment>
<dbReference type="PRINTS" id="PR00081">
    <property type="entry name" value="GDHRDH"/>
</dbReference>
<sequence>MPDRVCFVTGGASGIGAQCARQFARQGELVVIADINERLGQAVVSEIHKEFGQGRAIFVLCNVMKGGAIRSALEEAINAYGRLDVAIK</sequence>
<proteinExistence type="inferred from homology"/>
<dbReference type="PANTHER" id="PTHR42820">
    <property type="entry name" value="SHORT-CHAIN DEHYDROGENASE REDUCTASE"/>
    <property type="match status" value="1"/>
</dbReference>
<gene>
    <name evidence="2" type="ORF">IEQ34_025139</name>
</gene>
<dbReference type="Proteomes" id="UP000775213">
    <property type="component" value="Unassembled WGS sequence"/>
</dbReference>
<dbReference type="SUPFAM" id="SSF51735">
    <property type="entry name" value="NAD(P)-binding Rossmann-fold domains"/>
    <property type="match status" value="1"/>
</dbReference>
<reference evidence="2 3" key="1">
    <citation type="journal article" date="2021" name="Hortic Res">
        <title>Chromosome-scale assembly of the Dendrobium chrysotoxum genome enhances the understanding of orchid evolution.</title>
        <authorList>
            <person name="Zhang Y."/>
            <person name="Zhang G.Q."/>
            <person name="Zhang D."/>
            <person name="Liu X.D."/>
            <person name="Xu X.Y."/>
            <person name="Sun W.H."/>
            <person name="Yu X."/>
            <person name="Zhu X."/>
            <person name="Wang Z.W."/>
            <person name="Zhao X."/>
            <person name="Zhong W.Y."/>
            <person name="Chen H."/>
            <person name="Yin W.L."/>
            <person name="Huang T."/>
            <person name="Niu S.C."/>
            <person name="Liu Z.J."/>
        </authorList>
    </citation>
    <scope>NUCLEOTIDE SEQUENCE [LARGE SCALE GENOMIC DNA]</scope>
    <source>
        <strain evidence="2">Lindl</strain>
    </source>
</reference>
<protein>
    <recommendedName>
        <fullName evidence="4">SDR family NAD(P)-dependent oxidoreductase</fullName>
    </recommendedName>
</protein>
<name>A0AAV7FJ54_DENCH</name>
<keyword evidence="3" id="KW-1185">Reference proteome</keyword>
<evidence type="ECO:0008006" key="4">
    <source>
        <dbReference type="Google" id="ProtNLM"/>
    </source>
</evidence>
<organism evidence="2 3">
    <name type="scientific">Dendrobium chrysotoxum</name>
    <name type="common">Orchid</name>
    <dbReference type="NCBI Taxonomy" id="161865"/>
    <lineage>
        <taxon>Eukaryota</taxon>
        <taxon>Viridiplantae</taxon>
        <taxon>Streptophyta</taxon>
        <taxon>Embryophyta</taxon>
        <taxon>Tracheophyta</taxon>
        <taxon>Spermatophyta</taxon>
        <taxon>Magnoliopsida</taxon>
        <taxon>Liliopsida</taxon>
        <taxon>Asparagales</taxon>
        <taxon>Orchidaceae</taxon>
        <taxon>Epidendroideae</taxon>
        <taxon>Malaxideae</taxon>
        <taxon>Dendrobiinae</taxon>
        <taxon>Dendrobium</taxon>
    </lineage>
</organism>
<evidence type="ECO:0000256" key="1">
    <source>
        <dbReference type="ARBA" id="ARBA00006484"/>
    </source>
</evidence>
<dbReference type="Pfam" id="PF00106">
    <property type="entry name" value="adh_short"/>
    <property type="match status" value="1"/>
</dbReference>
<evidence type="ECO:0000313" key="3">
    <source>
        <dbReference type="Proteomes" id="UP000775213"/>
    </source>
</evidence>
<dbReference type="AlphaFoldDB" id="A0AAV7FJ54"/>
<evidence type="ECO:0000313" key="2">
    <source>
        <dbReference type="EMBL" id="KAH0446025.1"/>
    </source>
</evidence>
<dbReference type="Gene3D" id="3.40.50.720">
    <property type="entry name" value="NAD(P)-binding Rossmann-like Domain"/>
    <property type="match status" value="1"/>
</dbReference>
<dbReference type="InterPro" id="IPR036291">
    <property type="entry name" value="NAD(P)-bd_dom_sf"/>
</dbReference>
<dbReference type="InterPro" id="IPR002347">
    <property type="entry name" value="SDR_fam"/>
</dbReference>
<dbReference type="PANTHER" id="PTHR42820:SF1">
    <property type="entry name" value="SHORT-CHAIN DEHYDROGENASE_REDUCTASE FAMILY PROTEIN"/>
    <property type="match status" value="1"/>
</dbReference>
<comment type="caution">
    <text evidence="2">The sequence shown here is derived from an EMBL/GenBank/DDBJ whole genome shotgun (WGS) entry which is preliminary data.</text>
</comment>